<reference evidence="2" key="1">
    <citation type="submission" date="2021-03" db="EMBL/GenBank/DDBJ databases">
        <authorList>
            <person name="Bekaert M."/>
        </authorList>
    </citation>
    <scope>NUCLEOTIDE SEQUENCE</scope>
</reference>
<dbReference type="EMBL" id="CAJPWZ010002326">
    <property type="protein sequence ID" value="CAG2235732.1"/>
    <property type="molecule type" value="Genomic_DNA"/>
</dbReference>
<accession>A0A8S3TZ12</accession>
<dbReference type="Proteomes" id="UP000683360">
    <property type="component" value="Unassembled WGS sequence"/>
</dbReference>
<keyword evidence="3" id="KW-1185">Reference proteome</keyword>
<evidence type="ECO:0000313" key="2">
    <source>
        <dbReference type="EMBL" id="CAG2235732.1"/>
    </source>
</evidence>
<evidence type="ECO:0000313" key="3">
    <source>
        <dbReference type="Proteomes" id="UP000683360"/>
    </source>
</evidence>
<dbReference type="AlphaFoldDB" id="A0A8S3TZ12"/>
<feature type="region of interest" description="Disordered" evidence="1">
    <location>
        <begin position="198"/>
        <end position="298"/>
    </location>
</feature>
<feature type="compositionally biased region" description="Polar residues" evidence="1">
    <location>
        <begin position="257"/>
        <end position="273"/>
    </location>
</feature>
<organism evidence="2 3">
    <name type="scientific">Mytilus edulis</name>
    <name type="common">Blue mussel</name>
    <dbReference type="NCBI Taxonomy" id="6550"/>
    <lineage>
        <taxon>Eukaryota</taxon>
        <taxon>Metazoa</taxon>
        <taxon>Spiralia</taxon>
        <taxon>Lophotrochozoa</taxon>
        <taxon>Mollusca</taxon>
        <taxon>Bivalvia</taxon>
        <taxon>Autobranchia</taxon>
        <taxon>Pteriomorphia</taxon>
        <taxon>Mytilida</taxon>
        <taxon>Mytiloidea</taxon>
        <taxon>Mytilidae</taxon>
        <taxon>Mytilinae</taxon>
        <taxon>Mytilus</taxon>
    </lineage>
</organism>
<feature type="compositionally biased region" description="Polar residues" evidence="1">
    <location>
        <begin position="204"/>
        <end position="230"/>
    </location>
</feature>
<proteinExistence type="predicted"/>
<sequence>MGVTCMPNGAAVSLYFMELHPKEVDLSDDEYRMDCITAMCKENITRFRTVDCGEHKIVYCQSKDFIIRYKDTNSQANSEKTCKDRSFHLVSNGIYGFCEQKRDTPEFWTGIKDLEERDVLTVENNRVIRMSNIEMKQKRSLYHATELDVCTSDVKTEVAKKHLKTADNILTALHATLVAPLITSQCISSLSTKNTKELKENSIMHGTTTRNSSSSKINQSRTGKTNTHNNPYAVVVKDRISGAIKTKGNQDKDENRSSNVSQSDYYSLNQSRRISGDESCNIYDTSNGNTDDKDPTYNTTTHLHAIERTNESDYDRL</sequence>
<evidence type="ECO:0000256" key="1">
    <source>
        <dbReference type="SAM" id="MobiDB-lite"/>
    </source>
</evidence>
<protein>
    <submittedName>
        <fullName evidence="2">Uncharacterized protein</fullName>
    </submittedName>
</protein>
<gene>
    <name evidence="2" type="ORF">MEDL_48274</name>
</gene>
<comment type="caution">
    <text evidence="2">The sequence shown here is derived from an EMBL/GenBank/DDBJ whole genome shotgun (WGS) entry which is preliminary data.</text>
</comment>
<name>A0A8S3TZ12_MYTED</name>